<dbReference type="InterPro" id="IPR003018">
    <property type="entry name" value="GAF"/>
</dbReference>
<evidence type="ECO:0000259" key="1">
    <source>
        <dbReference type="Pfam" id="PF13185"/>
    </source>
</evidence>
<keyword evidence="3" id="KW-1185">Reference proteome</keyword>
<dbReference type="AlphaFoldDB" id="A0A7W0HP94"/>
<protein>
    <submittedName>
        <fullName evidence="2">GAF domain-containing protein</fullName>
    </submittedName>
</protein>
<comment type="caution">
    <text evidence="2">The sequence shown here is derived from an EMBL/GenBank/DDBJ whole genome shotgun (WGS) entry which is preliminary data.</text>
</comment>
<dbReference type="Gene3D" id="3.30.450.40">
    <property type="match status" value="1"/>
</dbReference>
<feature type="domain" description="GAF" evidence="1">
    <location>
        <begin position="38"/>
        <end position="179"/>
    </location>
</feature>
<evidence type="ECO:0000313" key="3">
    <source>
        <dbReference type="Proteomes" id="UP000530928"/>
    </source>
</evidence>
<reference evidence="2 3" key="1">
    <citation type="submission" date="2020-07" db="EMBL/GenBank/DDBJ databases">
        <title>Genomic Encyclopedia of Type Strains, Phase IV (KMG-IV): sequencing the most valuable type-strain genomes for metagenomic binning, comparative biology and taxonomic classification.</title>
        <authorList>
            <person name="Goeker M."/>
        </authorList>
    </citation>
    <scope>NUCLEOTIDE SEQUENCE [LARGE SCALE GENOMIC DNA]</scope>
    <source>
        <strain evidence="2 3">DSM 45533</strain>
    </source>
</reference>
<dbReference type="SUPFAM" id="SSF55781">
    <property type="entry name" value="GAF domain-like"/>
    <property type="match status" value="1"/>
</dbReference>
<dbReference type="Proteomes" id="UP000530928">
    <property type="component" value="Unassembled WGS sequence"/>
</dbReference>
<organism evidence="2 3">
    <name type="scientific">Nonomuraea soli</name>
    <dbReference type="NCBI Taxonomy" id="1032476"/>
    <lineage>
        <taxon>Bacteria</taxon>
        <taxon>Bacillati</taxon>
        <taxon>Actinomycetota</taxon>
        <taxon>Actinomycetes</taxon>
        <taxon>Streptosporangiales</taxon>
        <taxon>Streptosporangiaceae</taxon>
        <taxon>Nonomuraea</taxon>
    </lineage>
</organism>
<dbReference type="InterPro" id="IPR029016">
    <property type="entry name" value="GAF-like_dom_sf"/>
</dbReference>
<name>A0A7W0HP94_9ACTN</name>
<dbReference type="EMBL" id="JACDUR010000002">
    <property type="protein sequence ID" value="MBA2890635.1"/>
    <property type="molecule type" value="Genomic_DNA"/>
</dbReference>
<proteinExistence type="predicted"/>
<accession>A0A7W0HP94</accession>
<sequence>MTEMRSARRTTTVWPWWLPGVSPTLASLSHFLSLEPGASRESVNTATLEAALDLTGADLGNIQFHDPRAGGLRIGAQFGFGTAFLRHFEVVAGDEASVCGQALLKGAPMLVRDILRDPLIAGGSSLGVLLDADVRGVYSTPLLDRWGTLQGMLSVHRREPVADPVADHELLWPLAQRAAWLLHHAS</sequence>
<evidence type="ECO:0000313" key="2">
    <source>
        <dbReference type="EMBL" id="MBA2890635.1"/>
    </source>
</evidence>
<gene>
    <name evidence="2" type="ORF">HNR30_001976</name>
</gene>
<dbReference type="Pfam" id="PF13185">
    <property type="entry name" value="GAF_2"/>
    <property type="match status" value="1"/>
</dbReference>